<keyword evidence="1" id="KW-0677">Repeat</keyword>
<feature type="non-terminal residue" evidence="2">
    <location>
        <position position="1"/>
    </location>
</feature>
<dbReference type="PANTHER" id="PTHR47926:SF533">
    <property type="entry name" value="DYW DOMAIN-CONTAINING PROTEIN"/>
    <property type="match status" value="1"/>
</dbReference>
<dbReference type="AlphaFoldDB" id="D8R2I4"/>
<keyword evidence="3" id="KW-1185">Reference proteome</keyword>
<organism evidence="3">
    <name type="scientific">Selaginella moellendorffii</name>
    <name type="common">Spikemoss</name>
    <dbReference type="NCBI Taxonomy" id="88036"/>
    <lineage>
        <taxon>Eukaryota</taxon>
        <taxon>Viridiplantae</taxon>
        <taxon>Streptophyta</taxon>
        <taxon>Embryophyta</taxon>
        <taxon>Tracheophyta</taxon>
        <taxon>Lycopodiopsida</taxon>
        <taxon>Selaginellales</taxon>
        <taxon>Selaginellaceae</taxon>
        <taxon>Selaginella</taxon>
    </lineage>
</organism>
<dbReference type="GO" id="GO:0003723">
    <property type="term" value="F:RNA binding"/>
    <property type="evidence" value="ECO:0007669"/>
    <property type="project" value="InterPro"/>
</dbReference>
<evidence type="ECO:0000313" key="3">
    <source>
        <dbReference type="Proteomes" id="UP000001514"/>
    </source>
</evidence>
<evidence type="ECO:0008006" key="4">
    <source>
        <dbReference type="Google" id="ProtNLM"/>
    </source>
</evidence>
<dbReference type="Gene3D" id="1.25.40.10">
    <property type="entry name" value="Tetratricopeptide repeat domain"/>
    <property type="match status" value="1"/>
</dbReference>
<gene>
    <name evidence="2" type="ORF">SELMODRAFT_72328</name>
</gene>
<evidence type="ECO:0000256" key="1">
    <source>
        <dbReference type="ARBA" id="ARBA00022737"/>
    </source>
</evidence>
<dbReference type="HOGENOM" id="CLU_002706_0_0_1"/>
<dbReference type="PANTHER" id="PTHR47926">
    <property type="entry name" value="PENTATRICOPEPTIDE REPEAT-CONTAINING PROTEIN"/>
    <property type="match status" value="1"/>
</dbReference>
<protein>
    <recommendedName>
        <fullName evidence="4">Pentacotripeptide-repeat region of PRORP domain-containing protein</fullName>
    </recommendedName>
</protein>
<accession>D8R2I4</accession>
<feature type="non-terminal residue" evidence="2">
    <location>
        <position position="171"/>
    </location>
</feature>
<dbReference type="EMBL" id="GL377570">
    <property type="protein sequence ID" value="EFJ34075.1"/>
    <property type="molecule type" value="Genomic_DNA"/>
</dbReference>
<dbReference type="InterPro" id="IPR011990">
    <property type="entry name" value="TPR-like_helical_dom_sf"/>
</dbReference>
<dbReference type="InterPro" id="IPR046960">
    <property type="entry name" value="PPR_At4g14850-like_plant"/>
</dbReference>
<proteinExistence type="predicted"/>
<dbReference type="InterPro" id="IPR002885">
    <property type="entry name" value="PPR_rpt"/>
</dbReference>
<dbReference type="eggNOG" id="KOG4197">
    <property type="taxonomic scope" value="Eukaryota"/>
</dbReference>
<dbReference type="GO" id="GO:0009451">
    <property type="term" value="P:RNA modification"/>
    <property type="evidence" value="ECO:0007669"/>
    <property type="project" value="InterPro"/>
</dbReference>
<name>D8R2I4_SELML</name>
<dbReference type="Pfam" id="PF01535">
    <property type="entry name" value="PPR"/>
    <property type="match status" value="3"/>
</dbReference>
<dbReference type="KEGG" id="smo:SELMODRAFT_72328"/>
<reference evidence="2 3" key="1">
    <citation type="journal article" date="2011" name="Science">
        <title>The Selaginella genome identifies genetic changes associated with the evolution of vascular plants.</title>
        <authorList>
            <person name="Banks J.A."/>
            <person name="Nishiyama T."/>
            <person name="Hasebe M."/>
            <person name="Bowman J.L."/>
            <person name="Gribskov M."/>
            <person name="dePamphilis C."/>
            <person name="Albert V.A."/>
            <person name="Aono N."/>
            <person name="Aoyama T."/>
            <person name="Ambrose B.A."/>
            <person name="Ashton N.W."/>
            <person name="Axtell M.J."/>
            <person name="Barker E."/>
            <person name="Barker M.S."/>
            <person name="Bennetzen J.L."/>
            <person name="Bonawitz N.D."/>
            <person name="Chapple C."/>
            <person name="Cheng C."/>
            <person name="Correa L.G."/>
            <person name="Dacre M."/>
            <person name="DeBarry J."/>
            <person name="Dreyer I."/>
            <person name="Elias M."/>
            <person name="Engstrom E.M."/>
            <person name="Estelle M."/>
            <person name="Feng L."/>
            <person name="Finet C."/>
            <person name="Floyd S.K."/>
            <person name="Frommer W.B."/>
            <person name="Fujita T."/>
            <person name="Gramzow L."/>
            <person name="Gutensohn M."/>
            <person name="Harholt J."/>
            <person name="Hattori M."/>
            <person name="Heyl A."/>
            <person name="Hirai T."/>
            <person name="Hiwatashi Y."/>
            <person name="Ishikawa M."/>
            <person name="Iwata M."/>
            <person name="Karol K.G."/>
            <person name="Koehler B."/>
            <person name="Kolukisaoglu U."/>
            <person name="Kubo M."/>
            <person name="Kurata T."/>
            <person name="Lalonde S."/>
            <person name="Li K."/>
            <person name="Li Y."/>
            <person name="Litt A."/>
            <person name="Lyons E."/>
            <person name="Manning G."/>
            <person name="Maruyama T."/>
            <person name="Michael T.P."/>
            <person name="Mikami K."/>
            <person name="Miyazaki S."/>
            <person name="Morinaga S."/>
            <person name="Murata T."/>
            <person name="Mueller-Roeber B."/>
            <person name="Nelson D.R."/>
            <person name="Obara M."/>
            <person name="Oguri Y."/>
            <person name="Olmstead R.G."/>
            <person name="Onodera N."/>
            <person name="Petersen B.L."/>
            <person name="Pils B."/>
            <person name="Prigge M."/>
            <person name="Rensing S.A."/>
            <person name="Riano-Pachon D.M."/>
            <person name="Roberts A.W."/>
            <person name="Sato Y."/>
            <person name="Scheller H.V."/>
            <person name="Schulz B."/>
            <person name="Schulz C."/>
            <person name="Shakirov E.V."/>
            <person name="Shibagaki N."/>
            <person name="Shinohara N."/>
            <person name="Shippen D.E."/>
            <person name="Soerensen I."/>
            <person name="Sotooka R."/>
            <person name="Sugimoto N."/>
            <person name="Sugita M."/>
            <person name="Sumikawa N."/>
            <person name="Tanurdzic M."/>
            <person name="Theissen G."/>
            <person name="Ulvskov P."/>
            <person name="Wakazuki S."/>
            <person name="Weng J.K."/>
            <person name="Willats W.W."/>
            <person name="Wipf D."/>
            <person name="Wolf P.G."/>
            <person name="Yang L."/>
            <person name="Zimmer A.D."/>
            <person name="Zhu Q."/>
            <person name="Mitros T."/>
            <person name="Hellsten U."/>
            <person name="Loque D."/>
            <person name="Otillar R."/>
            <person name="Salamov A."/>
            <person name="Schmutz J."/>
            <person name="Shapiro H."/>
            <person name="Lindquist E."/>
            <person name="Lucas S."/>
            <person name="Rokhsar D."/>
            <person name="Grigoriev I.V."/>
        </authorList>
    </citation>
    <scope>NUCLEOTIDE SEQUENCE [LARGE SCALE GENOMIC DNA]</scope>
</reference>
<dbReference type="InParanoid" id="D8R2I4"/>
<dbReference type="Proteomes" id="UP000001514">
    <property type="component" value="Unassembled WGS sequence"/>
</dbReference>
<sequence>CCSTFLSNLLIEMYGKCGRVKEAVAIFQGIHKPNVFSANMMIKTYAENGHLELARGVFDSTEEKDLGSNPDELSFIPLLSVLAHTGKIEQSCRSFASLTSDHNLAPTREHFSCAIDILGRSGQLQEAENLLRGMPFRPDPVAWATILGAGAVQSDSPASARAARNLFDISP</sequence>
<evidence type="ECO:0000313" key="2">
    <source>
        <dbReference type="EMBL" id="EFJ34075.1"/>
    </source>
</evidence>
<dbReference type="STRING" id="88036.D8R2I4"/>
<dbReference type="NCBIfam" id="TIGR00756">
    <property type="entry name" value="PPR"/>
    <property type="match status" value="1"/>
</dbReference>
<dbReference type="Gramene" id="EFJ34075">
    <property type="protein sequence ID" value="EFJ34075"/>
    <property type="gene ID" value="SELMODRAFT_72328"/>
</dbReference>